<feature type="compositionally biased region" description="Low complexity" evidence="1">
    <location>
        <begin position="16"/>
        <end position="42"/>
    </location>
</feature>
<organism evidence="5 6">
    <name type="scientific">Oerskovia turbata</name>
    <dbReference type="NCBI Taxonomy" id="1713"/>
    <lineage>
        <taxon>Bacteria</taxon>
        <taxon>Bacillati</taxon>
        <taxon>Actinomycetota</taxon>
        <taxon>Actinomycetes</taxon>
        <taxon>Micrococcales</taxon>
        <taxon>Cellulomonadaceae</taxon>
        <taxon>Oerskovia</taxon>
    </lineage>
</organism>
<dbReference type="InterPro" id="IPR005182">
    <property type="entry name" value="YdbS-like_PH"/>
</dbReference>
<dbReference type="Pfam" id="PF03703">
    <property type="entry name" value="bPH_2"/>
    <property type="match status" value="1"/>
</dbReference>
<dbReference type="EMBL" id="SDJR01000003">
    <property type="protein sequence ID" value="RXR26992.1"/>
    <property type="molecule type" value="Genomic_DNA"/>
</dbReference>
<keyword evidence="2" id="KW-0472">Membrane</keyword>
<dbReference type="OrthoDB" id="7364633at2"/>
<dbReference type="Proteomes" id="UP000290517">
    <property type="component" value="Unassembled WGS sequence"/>
</dbReference>
<keyword evidence="2" id="KW-0812">Transmembrane</keyword>
<evidence type="ECO:0000313" key="5">
    <source>
        <dbReference type="EMBL" id="RXR36439.1"/>
    </source>
</evidence>
<accession>A0A4Q1L3P4</accession>
<feature type="domain" description="YdbS-like PH" evidence="3">
    <location>
        <begin position="118"/>
        <end position="195"/>
    </location>
</feature>
<keyword evidence="2" id="KW-1133">Transmembrane helix</keyword>
<dbReference type="STRING" id="1713.GCA_000718325_00151"/>
<reference evidence="6 7" key="1">
    <citation type="submission" date="2019-01" db="EMBL/GenBank/DDBJ databases">
        <title>Oerskovia turbata Genome sequencing and assembly.</title>
        <authorList>
            <person name="Dou T."/>
        </authorList>
    </citation>
    <scope>NUCLEOTIDE SEQUENCE [LARGE SCALE GENOMIC DNA]</scope>
    <source>
        <strain evidence="5 6">JCM12123</strain>
        <strain evidence="4 7">JCM3160</strain>
    </source>
</reference>
<protein>
    <recommendedName>
        <fullName evidence="3">YdbS-like PH domain-containing protein</fullName>
    </recommendedName>
</protein>
<proteinExistence type="predicted"/>
<feature type="transmembrane region" description="Helical" evidence="2">
    <location>
        <begin position="69"/>
        <end position="88"/>
    </location>
</feature>
<comment type="caution">
    <text evidence="5">The sequence shown here is derived from an EMBL/GenBank/DDBJ whole genome shotgun (WGS) entry which is preliminary data.</text>
</comment>
<feature type="transmembrane region" description="Helical" evidence="2">
    <location>
        <begin position="94"/>
        <end position="113"/>
    </location>
</feature>
<name>A0A4Q1L3P4_9CELL</name>
<sequence>MTDHAFDLASAPDQDPAPGQTPATEPAPQAQTGQAPTGQAPTREAASGPFDPPGVHWQGVSSRLISARLITVGIFLLVPFVLGAVFALVFSLVWLWVVPAVALVIGIWCVAVVPRQVRAIGYAERDDDLLIRKGVMFRSLVVVPYGRMQYVDVQAGPLARKFRIAQVQLHTASPATDASIDGLEPAEAERLRDRLASRGEARLAGL</sequence>
<evidence type="ECO:0000259" key="3">
    <source>
        <dbReference type="Pfam" id="PF03703"/>
    </source>
</evidence>
<evidence type="ECO:0000256" key="1">
    <source>
        <dbReference type="SAM" id="MobiDB-lite"/>
    </source>
</evidence>
<evidence type="ECO:0000256" key="2">
    <source>
        <dbReference type="SAM" id="Phobius"/>
    </source>
</evidence>
<dbReference type="PANTHER" id="PTHR34473">
    <property type="entry name" value="UPF0699 TRANSMEMBRANE PROTEIN YDBS"/>
    <property type="match status" value="1"/>
</dbReference>
<gene>
    <name evidence="4" type="ORF">EQW73_05930</name>
    <name evidence="5" type="ORF">EQW78_02490</name>
</gene>
<feature type="region of interest" description="Disordered" evidence="1">
    <location>
        <begin position="1"/>
        <end position="51"/>
    </location>
</feature>
<dbReference type="EMBL" id="SDJQ01000003">
    <property type="protein sequence ID" value="RXR36439.1"/>
    <property type="molecule type" value="Genomic_DNA"/>
</dbReference>
<evidence type="ECO:0000313" key="6">
    <source>
        <dbReference type="Proteomes" id="UP000289805"/>
    </source>
</evidence>
<evidence type="ECO:0000313" key="4">
    <source>
        <dbReference type="EMBL" id="RXR26992.1"/>
    </source>
</evidence>
<evidence type="ECO:0000313" key="7">
    <source>
        <dbReference type="Proteomes" id="UP000290517"/>
    </source>
</evidence>
<dbReference type="RefSeq" id="WP_084689651.1">
    <property type="nucleotide sequence ID" value="NZ_JOFV01000001.1"/>
</dbReference>
<keyword evidence="7" id="KW-1185">Reference proteome</keyword>
<dbReference type="AlphaFoldDB" id="A0A4Q1L3P4"/>
<dbReference type="Proteomes" id="UP000289805">
    <property type="component" value="Unassembled WGS sequence"/>
</dbReference>
<dbReference type="PANTHER" id="PTHR34473:SF3">
    <property type="entry name" value="TRANSMEMBRANE PROTEIN-RELATED"/>
    <property type="match status" value="1"/>
</dbReference>